<dbReference type="Pfam" id="PF13515">
    <property type="entry name" value="FUSC_2"/>
    <property type="match status" value="1"/>
</dbReference>
<proteinExistence type="predicted"/>
<evidence type="ECO:0000256" key="1">
    <source>
        <dbReference type="ARBA" id="ARBA00004141"/>
    </source>
</evidence>
<keyword evidence="8" id="KW-1185">Reference proteome</keyword>
<evidence type="ECO:0000259" key="6">
    <source>
        <dbReference type="Pfam" id="PF13515"/>
    </source>
</evidence>
<dbReference type="InterPro" id="IPR049453">
    <property type="entry name" value="Memb_transporter_dom"/>
</dbReference>
<feature type="transmembrane region" description="Helical" evidence="5">
    <location>
        <begin position="96"/>
        <end position="112"/>
    </location>
</feature>
<reference evidence="7 8" key="1">
    <citation type="submission" date="2019-03" db="EMBL/GenBank/DDBJ databases">
        <title>Genomic Encyclopedia of Type Strains, Phase IV (KMG-IV): sequencing the most valuable type-strain genomes for metagenomic binning, comparative biology and taxonomic classification.</title>
        <authorList>
            <person name="Goeker M."/>
        </authorList>
    </citation>
    <scope>NUCLEOTIDE SEQUENCE [LARGE SCALE GENOMIC DNA]</scope>
    <source>
        <strain evidence="7 8">DSM 100055</strain>
    </source>
</reference>
<comment type="subcellular location">
    <subcellularLocation>
        <location evidence="1">Membrane</location>
        <topology evidence="1">Multi-pass membrane protein</topology>
    </subcellularLocation>
</comment>
<evidence type="ECO:0000256" key="2">
    <source>
        <dbReference type="ARBA" id="ARBA00022692"/>
    </source>
</evidence>
<feature type="domain" description="Integral membrane bound transporter" evidence="6">
    <location>
        <begin position="15"/>
        <end position="137"/>
    </location>
</feature>
<sequence length="153" mass="16857">MQIRYIKASLATMITIYLGEIFNIDSLFFATIAAVISSQISHIDTVIVGKKRIFGTILGATVGMIFASLFKSNILIIGIGIYSIIYISDNIIKSSAANVACIVFLAIMLNYGNKTPFIYALNRLIDTSFGIIITIIVSMSLSLINKKYKIFKK</sequence>
<comment type="caution">
    <text evidence="7">The sequence shown here is derived from an EMBL/GenBank/DDBJ whole genome shotgun (WGS) entry which is preliminary data.</text>
</comment>
<evidence type="ECO:0000313" key="7">
    <source>
        <dbReference type="EMBL" id="TDT72344.1"/>
    </source>
</evidence>
<dbReference type="AlphaFoldDB" id="A0AA46E055"/>
<feature type="transmembrane region" description="Helical" evidence="5">
    <location>
        <begin position="21"/>
        <end position="41"/>
    </location>
</feature>
<evidence type="ECO:0000256" key="3">
    <source>
        <dbReference type="ARBA" id="ARBA00022989"/>
    </source>
</evidence>
<accession>A0AA46E055</accession>
<name>A0AA46E055_9FUSO</name>
<dbReference type="GO" id="GO:0016020">
    <property type="term" value="C:membrane"/>
    <property type="evidence" value="ECO:0007669"/>
    <property type="project" value="UniProtKB-SubCell"/>
</dbReference>
<evidence type="ECO:0000256" key="4">
    <source>
        <dbReference type="ARBA" id="ARBA00023136"/>
    </source>
</evidence>
<keyword evidence="2 5" id="KW-0812">Transmembrane</keyword>
<organism evidence="7 8">
    <name type="scientific">Hypnocyclicus thermotrophus</name>
    <dbReference type="NCBI Taxonomy" id="1627895"/>
    <lineage>
        <taxon>Bacteria</taxon>
        <taxon>Fusobacteriati</taxon>
        <taxon>Fusobacteriota</taxon>
        <taxon>Fusobacteriia</taxon>
        <taxon>Fusobacteriales</taxon>
        <taxon>Fusobacteriaceae</taxon>
        <taxon>Hypnocyclicus</taxon>
    </lineage>
</organism>
<dbReference type="Proteomes" id="UP000294678">
    <property type="component" value="Unassembled WGS sequence"/>
</dbReference>
<evidence type="ECO:0000256" key="5">
    <source>
        <dbReference type="SAM" id="Phobius"/>
    </source>
</evidence>
<dbReference type="RefSeq" id="WP_134111915.1">
    <property type="nucleotide sequence ID" value="NZ_SOBG01000001.1"/>
</dbReference>
<protein>
    <submittedName>
        <fullName evidence="7">Fusaric acid resistance family protein</fullName>
    </submittedName>
</protein>
<dbReference type="EMBL" id="SOBG01000001">
    <property type="protein sequence ID" value="TDT72344.1"/>
    <property type="molecule type" value="Genomic_DNA"/>
</dbReference>
<evidence type="ECO:0000313" key="8">
    <source>
        <dbReference type="Proteomes" id="UP000294678"/>
    </source>
</evidence>
<feature type="transmembrane region" description="Helical" evidence="5">
    <location>
        <begin position="53"/>
        <end position="84"/>
    </location>
</feature>
<gene>
    <name evidence="7" type="ORF">EV215_0144</name>
</gene>
<keyword evidence="3 5" id="KW-1133">Transmembrane helix</keyword>
<keyword evidence="4 5" id="KW-0472">Membrane</keyword>
<feature type="transmembrane region" description="Helical" evidence="5">
    <location>
        <begin position="124"/>
        <end position="144"/>
    </location>
</feature>